<evidence type="ECO:0000256" key="11">
    <source>
        <dbReference type="ARBA" id="ARBA00022777"/>
    </source>
</evidence>
<feature type="region of interest" description="Disordered" evidence="18">
    <location>
        <begin position="120"/>
        <end position="140"/>
    </location>
</feature>
<dbReference type="InterPro" id="IPR050236">
    <property type="entry name" value="Ser_Thr_kinase_AGC"/>
</dbReference>
<organism evidence="20 21">
    <name type="scientific">Blomia tropicalis</name>
    <name type="common">Mite</name>
    <dbReference type="NCBI Taxonomy" id="40697"/>
    <lineage>
        <taxon>Eukaryota</taxon>
        <taxon>Metazoa</taxon>
        <taxon>Ecdysozoa</taxon>
        <taxon>Arthropoda</taxon>
        <taxon>Chelicerata</taxon>
        <taxon>Arachnida</taxon>
        <taxon>Acari</taxon>
        <taxon>Acariformes</taxon>
        <taxon>Sarcoptiformes</taxon>
        <taxon>Astigmata</taxon>
        <taxon>Glycyphagoidea</taxon>
        <taxon>Echimyopodidae</taxon>
        <taxon>Blomia</taxon>
    </lineage>
</organism>
<dbReference type="GO" id="GO:0005524">
    <property type="term" value="F:ATP binding"/>
    <property type="evidence" value="ECO:0007669"/>
    <property type="project" value="UniProtKB-UniRule"/>
</dbReference>
<dbReference type="GO" id="GO:0007010">
    <property type="term" value="P:cytoskeleton organization"/>
    <property type="evidence" value="ECO:0007669"/>
    <property type="project" value="UniProtKB-ARBA"/>
</dbReference>
<feature type="compositionally biased region" description="Low complexity" evidence="18">
    <location>
        <begin position="87"/>
        <end position="103"/>
    </location>
</feature>
<evidence type="ECO:0000256" key="14">
    <source>
        <dbReference type="ARBA" id="ARBA00047899"/>
    </source>
</evidence>
<evidence type="ECO:0000256" key="5">
    <source>
        <dbReference type="ARBA" id="ARBA00022490"/>
    </source>
</evidence>
<dbReference type="Pfam" id="PF00069">
    <property type="entry name" value="Pkinase"/>
    <property type="match status" value="2"/>
</dbReference>
<dbReference type="InterPro" id="IPR049761">
    <property type="entry name" value="LATS1-like_MobB"/>
</dbReference>
<comment type="cofactor">
    <cofactor evidence="1">
        <name>Mg(2+)</name>
        <dbReference type="ChEBI" id="CHEBI:18420"/>
    </cofactor>
</comment>
<dbReference type="PROSITE" id="PS00108">
    <property type="entry name" value="PROTEIN_KINASE_ST"/>
    <property type="match status" value="1"/>
</dbReference>
<accession>A0A9Q0LYY7</accession>
<keyword evidence="10 16" id="KW-0547">Nucleotide-binding</keyword>
<feature type="region of interest" description="Disordered" evidence="18">
    <location>
        <begin position="1"/>
        <end position="25"/>
    </location>
</feature>
<dbReference type="GO" id="GO:1900181">
    <property type="term" value="P:negative regulation of protein localization to nucleus"/>
    <property type="evidence" value="ECO:0007669"/>
    <property type="project" value="UniProtKB-ARBA"/>
</dbReference>
<reference evidence="20" key="1">
    <citation type="submission" date="2022-12" db="EMBL/GenBank/DDBJ databases">
        <title>Genome assemblies of Blomia tropicalis.</title>
        <authorList>
            <person name="Cui Y."/>
        </authorList>
    </citation>
    <scope>NUCLEOTIDE SEQUENCE</scope>
    <source>
        <tissue evidence="20">Adult mites</tissue>
    </source>
</reference>
<feature type="compositionally biased region" description="Low complexity" evidence="18">
    <location>
        <begin position="1"/>
        <end position="15"/>
    </location>
</feature>
<comment type="subcellular location">
    <subcellularLocation>
        <location evidence="2">Cytoplasm</location>
    </subcellularLocation>
</comment>
<dbReference type="GO" id="GO:0035329">
    <property type="term" value="P:hippo signaling"/>
    <property type="evidence" value="ECO:0007669"/>
    <property type="project" value="TreeGrafter"/>
</dbReference>
<evidence type="ECO:0000256" key="17">
    <source>
        <dbReference type="SAM" id="Coils"/>
    </source>
</evidence>
<dbReference type="EC" id="2.7.11.1" evidence="4"/>
<dbReference type="InterPro" id="IPR017441">
    <property type="entry name" value="Protein_kinase_ATP_BS"/>
</dbReference>
<dbReference type="GO" id="GO:0004674">
    <property type="term" value="F:protein serine/threonine kinase activity"/>
    <property type="evidence" value="ECO:0007669"/>
    <property type="project" value="UniProtKB-KW"/>
</dbReference>
<dbReference type="CDD" id="cd21778">
    <property type="entry name" value="MobB_LATS1"/>
    <property type="match status" value="1"/>
</dbReference>
<dbReference type="AlphaFoldDB" id="A0A9Q0LYY7"/>
<dbReference type="GO" id="GO:0046872">
    <property type="term" value="F:metal ion binding"/>
    <property type="evidence" value="ECO:0007669"/>
    <property type="project" value="UniProtKB-KW"/>
</dbReference>
<evidence type="ECO:0000256" key="15">
    <source>
        <dbReference type="ARBA" id="ARBA00048679"/>
    </source>
</evidence>
<evidence type="ECO:0000256" key="8">
    <source>
        <dbReference type="ARBA" id="ARBA00022679"/>
    </source>
</evidence>
<name>A0A9Q0LYY7_BLOTA</name>
<dbReference type="OMA" id="MSTCRKA"/>
<dbReference type="FunFam" id="3.30.200.20:FF:000391">
    <property type="entry name" value="Large tumor suppressor kinase 1"/>
    <property type="match status" value="1"/>
</dbReference>
<comment type="catalytic activity">
    <reaction evidence="14">
        <text>L-threonyl-[protein] + ATP = O-phospho-L-threonyl-[protein] + ADP + H(+)</text>
        <dbReference type="Rhea" id="RHEA:46608"/>
        <dbReference type="Rhea" id="RHEA-COMP:11060"/>
        <dbReference type="Rhea" id="RHEA-COMP:11605"/>
        <dbReference type="ChEBI" id="CHEBI:15378"/>
        <dbReference type="ChEBI" id="CHEBI:30013"/>
        <dbReference type="ChEBI" id="CHEBI:30616"/>
        <dbReference type="ChEBI" id="CHEBI:61977"/>
        <dbReference type="ChEBI" id="CHEBI:456216"/>
        <dbReference type="EC" id="2.7.11.1"/>
    </reaction>
</comment>
<comment type="caution">
    <text evidence="20">The sequence shown here is derived from an EMBL/GenBank/DDBJ whole genome shotgun (WGS) entry which is preliminary data.</text>
</comment>
<sequence>MLENFPSSSSSSSTILPPPPPYHSHRIQCHGVGENVNNKASPSPIQSAIKYSTPTIPRTEPPSYESSMAALAIQRQASANKNVRAATTTSSTTTTRSVQQQKQQQEKCFEQFPSTIVEETNQLSSDENDGKERHQSPIPYRRSLPKSIQKERNEFTIKNYSPAAFKFYMEQHVENLIKSQKQREHRREQLESEMAKLNLSDADQCEMRRMLRQKESNYIRLKRAKMDRSMFTKIRTIGVGAFGEVSLVRKIDVNQLYAMKTLRKVDVLKRNQIAHVKAERDILAEADNEWVVKLYYSFQDEYNLYFVMDYIPGGDLMSLLIKYNVFHEDLARFYIAELVLAVESVHKMGFIHRDIKPDNLLIDRDGHIKLTDFGLCTGFRWTHDSKYYNYYNNNNENIDAEGGHGRMDSIDWNGSMSICNCGYDDQVANSNHLHYQLNQKPLERRRHRREHQRCLAHSLVGTPNYIAPEVLNRSGYTQLCDWWSVGVILYEMVIGSPPFYASTPEETQFKVINWRTTLKIPIQASYLSVETIDLIKRLCCNAEVRIGSNNGADEIKQHPFFASIDFASGLL</sequence>
<evidence type="ECO:0000256" key="4">
    <source>
        <dbReference type="ARBA" id="ARBA00012513"/>
    </source>
</evidence>
<dbReference type="GO" id="GO:0071944">
    <property type="term" value="C:cell periphery"/>
    <property type="evidence" value="ECO:0007669"/>
    <property type="project" value="UniProtKB-ARBA"/>
</dbReference>
<evidence type="ECO:0000256" key="9">
    <source>
        <dbReference type="ARBA" id="ARBA00022723"/>
    </source>
</evidence>
<evidence type="ECO:0000256" key="16">
    <source>
        <dbReference type="PROSITE-ProRule" id="PRU10141"/>
    </source>
</evidence>
<dbReference type="Proteomes" id="UP001142055">
    <property type="component" value="Chromosome 4"/>
</dbReference>
<dbReference type="InterPro" id="IPR000719">
    <property type="entry name" value="Prot_kinase_dom"/>
</dbReference>
<dbReference type="SUPFAM" id="SSF56112">
    <property type="entry name" value="Protein kinase-like (PK-like)"/>
    <property type="match status" value="1"/>
</dbReference>
<evidence type="ECO:0000256" key="18">
    <source>
        <dbReference type="SAM" id="MobiDB-lite"/>
    </source>
</evidence>
<evidence type="ECO:0000256" key="6">
    <source>
        <dbReference type="ARBA" id="ARBA00022527"/>
    </source>
</evidence>
<evidence type="ECO:0000256" key="13">
    <source>
        <dbReference type="ARBA" id="ARBA00022842"/>
    </source>
</evidence>
<dbReference type="Gene3D" id="3.30.200.20">
    <property type="entry name" value="Phosphorylase Kinase, domain 1"/>
    <property type="match status" value="1"/>
</dbReference>
<keyword evidence="21" id="KW-1185">Reference proteome</keyword>
<evidence type="ECO:0000256" key="10">
    <source>
        <dbReference type="ARBA" id="ARBA00022741"/>
    </source>
</evidence>
<dbReference type="PANTHER" id="PTHR24356:SF418">
    <property type="entry name" value="SERINE_THREONINE-PROTEIN KINASE WARTS"/>
    <property type="match status" value="1"/>
</dbReference>
<feature type="binding site" evidence="16">
    <location>
        <position position="260"/>
    </location>
    <ligand>
        <name>ATP</name>
        <dbReference type="ChEBI" id="CHEBI:30616"/>
    </ligand>
</feature>
<evidence type="ECO:0000256" key="12">
    <source>
        <dbReference type="ARBA" id="ARBA00022840"/>
    </source>
</evidence>
<dbReference type="GO" id="GO:0043065">
    <property type="term" value="P:positive regulation of apoptotic process"/>
    <property type="evidence" value="ECO:0007669"/>
    <property type="project" value="TreeGrafter"/>
</dbReference>
<dbReference type="PROSITE" id="PS50011">
    <property type="entry name" value="PROTEIN_KINASE_DOM"/>
    <property type="match status" value="1"/>
</dbReference>
<evidence type="ECO:0000313" key="21">
    <source>
        <dbReference type="Proteomes" id="UP001142055"/>
    </source>
</evidence>
<keyword evidence="13" id="KW-0460">Magnesium</keyword>
<evidence type="ECO:0000313" key="20">
    <source>
        <dbReference type="EMBL" id="KAJ6215812.1"/>
    </source>
</evidence>
<evidence type="ECO:0000256" key="1">
    <source>
        <dbReference type="ARBA" id="ARBA00001946"/>
    </source>
</evidence>
<dbReference type="InterPro" id="IPR011009">
    <property type="entry name" value="Kinase-like_dom_sf"/>
</dbReference>
<keyword evidence="6" id="KW-0723">Serine/threonine-protein kinase</keyword>
<comment type="catalytic activity">
    <reaction evidence="15">
        <text>L-seryl-[protein] + ATP = O-phospho-L-seryl-[protein] + ADP + H(+)</text>
        <dbReference type="Rhea" id="RHEA:17989"/>
        <dbReference type="Rhea" id="RHEA-COMP:9863"/>
        <dbReference type="Rhea" id="RHEA-COMP:11604"/>
        <dbReference type="ChEBI" id="CHEBI:15378"/>
        <dbReference type="ChEBI" id="CHEBI:29999"/>
        <dbReference type="ChEBI" id="CHEBI:30616"/>
        <dbReference type="ChEBI" id="CHEBI:83421"/>
        <dbReference type="ChEBI" id="CHEBI:456216"/>
        <dbReference type="EC" id="2.7.11.1"/>
    </reaction>
</comment>
<feature type="coiled-coil region" evidence="17">
    <location>
        <begin position="173"/>
        <end position="200"/>
    </location>
</feature>
<keyword evidence="12 16" id="KW-0067">ATP-binding</keyword>
<dbReference type="InterPro" id="IPR008271">
    <property type="entry name" value="Ser/Thr_kinase_AS"/>
</dbReference>
<dbReference type="PROSITE" id="PS00107">
    <property type="entry name" value="PROTEIN_KINASE_ATP"/>
    <property type="match status" value="1"/>
</dbReference>
<keyword evidence="5" id="KW-0963">Cytoplasm</keyword>
<evidence type="ECO:0000256" key="7">
    <source>
        <dbReference type="ARBA" id="ARBA00022553"/>
    </source>
</evidence>
<dbReference type="SMART" id="SM00220">
    <property type="entry name" value="S_TKc"/>
    <property type="match status" value="1"/>
</dbReference>
<keyword evidence="11" id="KW-0418">Kinase</keyword>
<keyword evidence="17" id="KW-0175">Coiled coil</keyword>
<dbReference type="EMBL" id="JAPWDV010000004">
    <property type="protein sequence ID" value="KAJ6215812.1"/>
    <property type="molecule type" value="Genomic_DNA"/>
</dbReference>
<feature type="region of interest" description="Disordered" evidence="18">
    <location>
        <begin position="80"/>
        <end position="103"/>
    </location>
</feature>
<keyword evidence="9" id="KW-0479">Metal-binding</keyword>
<keyword evidence="7" id="KW-0597">Phosphoprotein</keyword>
<evidence type="ECO:0000256" key="3">
    <source>
        <dbReference type="ARBA" id="ARBA00009903"/>
    </source>
</evidence>
<dbReference type="GO" id="GO:0046620">
    <property type="term" value="P:regulation of organ growth"/>
    <property type="evidence" value="ECO:0007669"/>
    <property type="project" value="TreeGrafter"/>
</dbReference>
<protein>
    <recommendedName>
        <fullName evidence="4">non-specific serine/threonine protein kinase</fullName>
        <ecNumber evidence="4">2.7.11.1</ecNumber>
    </recommendedName>
</protein>
<dbReference type="Gene3D" id="1.10.510.10">
    <property type="entry name" value="Transferase(Phosphotransferase) domain 1"/>
    <property type="match status" value="1"/>
</dbReference>
<proteinExistence type="inferred from homology"/>
<dbReference type="PANTHER" id="PTHR24356">
    <property type="entry name" value="SERINE/THREONINE-PROTEIN KINASE"/>
    <property type="match status" value="1"/>
</dbReference>
<dbReference type="GO" id="GO:0000082">
    <property type="term" value="P:G1/S transition of mitotic cell cycle"/>
    <property type="evidence" value="ECO:0007669"/>
    <property type="project" value="TreeGrafter"/>
</dbReference>
<keyword evidence="8" id="KW-0808">Transferase</keyword>
<dbReference type="FunFam" id="1.10.510.10:FF:000057">
    <property type="entry name" value="Non-specific serine/threonine protein kinase"/>
    <property type="match status" value="1"/>
</dbReference>
<gene>
    <name evidence="20" type="ORF">RDWZM_010312</name>
</gene>
<feature type="domain" description="Protein kinase" evidence="19">
    <location>
        <begin position="231"/>
        <end position="561"/>
    </location>
</feature>
<dbReference type="GO" id="GO:0005737">
    <property type="term" value="C:cytoplasm"/>
    <property type="evidence" value="ECO:0007669"/>
    <property type="project" value="UniProtKB-SubCell"/>
</dbReference>
<evidence type="ECO:0000256" key="2">
    <source>
        <dbReference type="ARBA" id="ARBA00004496"/>
    </source>
</evidence>
<evidence type="ECO:0000259" key="19">
    <source>
        <dbReference type="PROSITE" id="PS50011"/>
    </source>
</evidence>
<dbReference type="FunFam" id="1.10.510.10:FF:000024">
    <property type="entry name" value="Probable serine/threonine-protein kinase cot-1"/>
    <property type="match status" value="1"/>
</dbReference>
<comment type="similarity">
    <text evidence="3">Belongs to the protein kinase superfamily. AGC Ser/Thr protein kinase family.</text>
</comment>